<protein>
    <submittedName>
        <fullName evidence="1">Uncharacterized protein</fullName>
    </submittedName>
</protein>
<accession>A0ACC1PRU2</accession>
<name>A0ACC1PRU2_9APHY</name>
<evidence type="ECO:0000313" key="1">
    <source>
        <dbReference type="EMBL" id="KAJ2999383.1"/>
    </source>
</evidence>
<sequence>MGAQESFYRRFGHGDPAKVFDVLSIASAKKQDVNYTDLPPLFRQHWSKVLLDDTDMYARVGGGGYERYGIDPQHGAIVVVRPDGYVGIVAPFEELKDVNAYFDSFMAKS</sequence>
<reference evidence="1" key="1">
    <citation type="submission" date="2022-08" db="EMBL/GenBank/DDBJ databases">
        <title>Genome Sequence of Pycnoporus sanguineus.</title>
        <authorList>
            <person name="Buettner E."/>
        </authorList>
    </citation>
    <scope>NUCLEOTIDE SEQUENCE</scope>
    <source>
        <strain evidence="1">CG-C14</strain>
    </source>
</reference>
<evidence type="ECO:0000313" key="2">
    <source>
        <dbReference type="Proteomes" id="UP001144978"/>
    </source>
</evidence>
<comment type="caution">
    <text evidence="1">The sequence shown here is derived from an EMBL/GenBank/DDBJ whole genome shotgun (WGS) entry which is preliminary data.</text>
</comment>
<organism evidence="1 2">
    <name type="scientific">Trametes sanguinea</name>
    <dbReference type="NCBI Taxonomy" id="158606"/>
    <lineage>
        <taxon>Eukaryota</taxon>
        <taxon>Fungi</taxon>
        <taxon>Dikarya</taxon>
        <taxon>Basidiomycota</taxon>
        <taxon>Agaricomycotina</taxon>
        <taxon>Agaricomycetes</taxon>
        <taxon>Polyporales</taxon>
        <taxon>Polyporaceae</taxon>
        <taxon>Trametes</taxon>
    </lineage>
</organism>
<dbReference type="Proteomes" id="UP001144978">
    <property type="component" value="Unassembled WGS sequence"/>
</dbReference>
<dbReference type="EMBL" id="JANSHE010001927">
    <property type="protein sequence ID" value="KAJ2999383.1"/>
    <property type="molecule type" value="Genomic_DNA"/>
</dbReference>
<gene>
    <name evidence="1" type="ORF">NUW54_g6948</name>
</gene>
<keyword evidence="2" id="KW-1185">Reference proteome</keyword>
<proteinExistence type="predicted"/>